<sequence length="225" mass="25041">TSNSIRTSSPSPPPTPNTPVTRGRRQRGLKRKIRYRVRDLGTVLSPKRSYISEDNDVIMVGMSTVPELTIKVRRRGEIFRINIRVTDPLQRLVEMVASHVDANPSQILLLRGDEELNTKETAKSLNLTVADIIDCMVLSSSGGQGADAERTEEKICLKVQGKDKQSQLTVTIGKSEPLKSLMDQYKAVMGLSKKVCFMFEGRKLKGQNTADQLGLESDDIIEAWV</sequence>
<feature type="non-terminal residue" evidence="7">
    <location>
        <position position="1"/>
    </location>
</feature>
<evidence type="ECO:0000256" key="1">
    <source>
        <dbReference type="ARBA" id="ARBA00004123"/>
    </source>
</evidence>
<evidence type="ECO:0000256" key="3">
    <source>
        <dbReference type="ARBA" id="ARBA00039921"/>
    </source>
</evidence>
<dbReference type="Gene3D" id="3.10.20.90">
    <property type="entry name" value="Phosphatidylinositol 3-kinase Catalytic Subunit, Chain A, domain 1"/>
    <property type="match status" value="2"/>
</dbReference>
<keyword evidence="2" id="KW-0539">Nucleus</keyword>
<comment type="caution">
    <text evidence="7">The sequence shown here is derived from an EMBL/GenBank/DDBJ whole genome shotgun (WGS) entry which is preliminary data.</text>
</comment>
<keyword evidence="8" id="KW-1185">Reference proteome</keyword>
<evidence type="ECO:0000256" key="4">
    <source>
        <dbReference type="ARBA" id="ARBA00042764"/>
    </source>
</evidence>
<feature type="region of interest" description="Disordered" evidence="5">
    <location>
        <begin position="1"/>
        <end position="28"/>
    </location>
</feature>
<comment type="subcellular location">
    <subcellularLocation>
        <location evidence="1">Nucleus</location>
    </subcellularLocation>
</comment>
<feature type="domain" description="Ubiquitin-like" evidence="6">
    <location>
        <begin position="68"/>
        <end position="138"/>
    </location>
</feature>
<accession>A0ABN9GT39</accession>
<feature type="domain" description="Ubiquitin-like" evidence="6">
    <location>
        <begin position="155"/>
        <end position="223"/>
    </location>
</feature>
<dbReference type="SMART" id="SM00213">
    <property type="entry name" value="UBQ"/>
    <property type="match status" value="2"/>
</dbReference>
<reference evidence="7" key="1">
    <citation type="submission" date="2023-05" db="EMBL/GenBank/DDBJ databases">
        <authorList>
            <person name="Stuckert A."/>
        </authorList>
    </citation>
    <scope>NUCLEOTIDE SEQUENCE</scope>
</reference>
<dbReference type="CDD" id="cd17078">
    <property type="entry name" value="Ubl_SLD1_NFATC2ip"/>
    <property type="match status" value="1"/>
</dbReference>
<dbReference type="Pfam" id="PF11976">
    <property type="entry name" value="Rad60-SLD"/>
    <property type="match status" value="1"/>
</dbReference>
<dbReference type="InterPro" id="IPR029071">
    <property type="entry name" value="Ubiquitin-like_domsf"/>
</dbReference>
<dbReference type="InterPro" id="IPR000626">
    <property type="entry name" value="Ubiquitin-like_dom"/>
</dbReference>
<evidence type="ECO:0000313" key="8">
    <source>
        <dbReference type="Proteomes" id="UP001162483"/>
    </source>
</evidence>
<gene>
    <name evidence="7" type="ORF">SPARVUS_LOCUS14596327</name>
</gene>
<organism evidence="7 8">
    <name type="scientific">Staurois parvus</name>
    <dbReference type="NCBI Taxonomy" id="386267"/>
    <lineage>
        <taxon>Eukaryota</taxon>
        <taxon>Metazoa</taxon>
        <taxon>Chordata</taxon>
        <taxon>Craniata</taxon>
        <taxon>Vertebrata</taxon>
        <taxon>Euteleostomi</taxon>
        <taxon>Amphibia</taxon>
        <taxon>Batrachia</taxon>
        <taxon>Anura</taxon>
        <taxon>Neobatrachia</taxon>
        <taxon>Ranoidea</taxon>
        <taxon>Ranidae</taxon>
        <taxon>Staurois</taxon>
    </lineage>
</organism>
<evidence type="ECO:0000256" key="2">
    <source>
        <dbReference type="ARBA" id="ARBA00023242"/>
    </source>
</evidence>
<evidence type="ECO:0000256" key="5">
    <source>
        <dbReference type="SAM" id="MobiDB-lite"/>
    </source>
</evidence>
<name>A0ABN9GT39_9NEOB</name>
<dbReference type="PANTHER" id="PTHR47187:SF1">
    <property type="entry name" value="NFATC2-INTERACTING PROTEIN"/>
    <property type="match status" value="1"/>
</dbReference>
<dbReference type="InterPro" id="IPR022617">
    <property type="entry name" value="Rad60/SUMO-like_dom"/>
</dbReference>
<protein>
    <recommendedName>
        <fullName evidence="3">NFATC2-interacting protein</fullName>
    </recommendedName>
    <alternativeName>
        <fullName evidence="4">Nuclear factor of activated T-cells, cytoplasmic 2-interacting protein</fullName>
    </alternativeName>
</protein>
<evidence type="ECO:0000259" key="6">
    <source>
        <dbReference type="SMART" id="SM00213"/>
    </source>
</evidence>
<evidence type="ECO:0000313" key="7">
    <source>
        <dbReference type="EMBL" id="CAI9611723.1"/>
    </source>
</evidence>
<proteinExistence type="predicted"/>
<dbReference type="EMBL" id="CATNWA010019171">
    <property type="protein sequence ID" value="CAI9611723.1"/>
    <property type="molecule type" value="Genomic_DNA"/>
</dbReference>
<dbReference type="PANTHER" id="PTHR47187">
    <property type="entry name" value="NFATC2-INTERACTING PROTEIN"/>
    <property type="match status" value="1"/>
</dbReference>
<dbReference type="Proteomes" id="UP001162483">
    <property type="component" value="Unassembled WGS sequence"/>
</dbReference>
<dbReference type="SUPFAM" id="SSF54236">
    <property type="entry name" value="Ubiquitin-like"/>
    <property type="match status" value="2"/>
</dbReference>
<dbReference type="InterPro" id="IPR052324">
    <property type="entry name" value="NFATC2-Int_DNA_Repair"/>
</dbReference>